<gene>
    <name evidence="4" type="ORF">ACFSYC_12860</name>
</gene>
<evidence type="ECO:0000259" key="3">
    <source>
        <dbReference type="PROSITE" id="PS51762"/>
    </source>
</evidence>
<comment type="similarity">
    <text evidence="1">Belongs to the glycosyl hydrolase 16 family.</text>
</comment>
<dbReference type="Proteomes" id="UP001597601">
    <property type="component" value="Unassembled WGS sequence"/>
</dbReference>
<dbReference type="CDD" id="cd08023">
    <property type="entry name" value="GH16_laminarinase_like"/>
    <property type="match status" value="1"/>
</dbReference>
<dbReference type="EMBL" id="JBHUON010000015">
    <property type="protein sequence ID" value="MFD2865584.1"/>
    <property type="molecule type" value="Genomic_DNA"/>
</dbReference>
<dbReference type="RefSeq" id="WP_377128168.1">
    <property type="nucleotide sequence ID" value="NZ_JBHUON010000015.1"/>
</dbReference>
<feature type="chain" id="PRO_5046715969" evidence="2">
    <location>
        <begin position="22"/>
        <end position="272"/>
    </location>
</feature>
<organism evidence="4 5">
    <name type="scientific">Mucilaginibacter antarcticus</name>
    <dbReference type="NCBI Taxonomy" id="1855725"/>
    <lineage>
        <taxon>Bacteria</taxon>
        <taxon>Pseudomonadati</taxon>
        <taxon>Bacteroidota</taxon>
        <taxon>Sphingobacteriia</taxon>
        <taxon>Sphingobacteriales</taxon>
        <taxon>Sphingobacteriaceae</taxon>
        <taxon>Mucilaginibacter</taxon>
    </lineage>
</organism>
<reference evidence="5" key="1">
    <citation type="journal article" date="2019" name="Int. J. Syst. Evol. Microbiol.">
        <title>The Global Catalogue of Microorganisms (GCM) 10K type strain sequencing project: providing services to taxonomists for standard genome sequencing and annotation.</title>
        <authorList>
            <consortium name="The Broad Institute Genomics Platform"/>
            <consortium name="The Broad Institute Genome Sequencing Center for Infectious Disease"/>
            <person name="Wu L."/>
            <person name="Ma J."/>
        </authorList>
    </citation>
    <scope>NUCLEOTIDE SEQUENCE [LARGE SCALE GENOMIC DNA]</scope>
    <source>
        <strain evidence="5">KCTC 52232</strain>
    </source>
</reference>
<dbReference type="Gene3D" id="2.60.120.200">
    <property type="match status" value="1"/>
</dbReference>
<feature type="domain" description="GH16" evidence="3">
    <location>
        <begin position="18"/>
        <end position="272"/>
    </location>
</feature>
<dbReference type="InterPro" id="IPR050546">
    <property type="entry name" value="Glycosyl_Hydrlase_16"/>
</dbReference>
<evidence type="ECO:0000256" key="2">
    <source>
        <dbReference type="SAM" id="SignalP"/>
    </source>
</evidence>
<keyword evidence="2" id="KW-0732">Signal</keyword>
<feature type="signal peptide" evidence="2">
    <location>
        <begin position="1"/>
        <end position="21"/>
    </location>
</feature>
<dbReference type="SUPFAM" id="SSF49899">
    <property type="entry name" value="Concanavalin A-like lectins/glucanases"/>
    <property type="match status" value="1"/>
</dbReference>
<keyword evidence="5" id="KW-1185">Reference proteome</keyword>
<evidence type="ECO:0000313" key="4">
    <source>
        <dbReference type="EMBL" id="MFD2865584.1"/>
    </source>
</evidence>
<dbReference type="Pfam" id="PF00722">
    <property type="entry name" value="Glyco_hydro_16"/>
    <property type="match status" value="1"/>
</dbReference>
<dbReference type="PANTHER" id="PTHR10963:SF55">
    <property type="entry name" value="GLYCOSIDE HYDROLASE FAMILY 16 PROTEIN"/>
    <property type="match status" value="1"/>
</dbReference>
<dbReference type="InterPro" id="IPR013320">
    <property type="entry name" value="ConA-like_dom_sf"/>
</dbReference>
<accession>A0ABW5XP82</accession>
<evidence type="ECO:0000313" key="5">
    <source>
        <dbReference type="Proteomes" id="UP001597601"/>
    </source>
</evidence>
<evidence type="ECO:0000256" key="1">
    <source>
        <dbReference type="ARBA" id="ARBA00006865"/>
    </source>
</evidence>
<sequence>MKFLSTLFVMLCCAMSSSAQKADTLFFESFSGNKLNRAVWNVEVNNRADNNEQQAYADTASIIIIDEGQLTVKPIYHPGFSQNRVKLNDFVSGRINTRNKYEFMYGNVTARMRVTAGEGLWPAVWVLGKGKWPDAGEIDIMETVGDPTWASNAIHGPTYFGNTPLIQRNVLSTNNDVSKWHTYSCNIQPTEITFSIDGKVTYKVTKAMVEKFGTWVFDNQKYILLNLALGGGYPQGVFKMKGPYPGLTEATVDKIKKGQATFEVDWVLVTKN</sequence>
<name>A0ABW5XP82_9SPHI</name>
<proteinExistence type="inferred from homology"/>
<protein>
    <submittedName>
        <fullName evidence="4">Family 16 glycosylhydrolase</fullName>
    </submittedName>
</protein>
<dbReference type="PROSITE" id="PS51762">
    <property type="entry name" value="GH16_2"/>
    <property type="match status" value="1"/>
</dbReference>
<dbReference type="PANTHER" id="PTHR10963">
    <property type="entry name" value="GLYCOSYL HYDROLASE-RELATED"/>
    <property type="match status" value="1"/>
</dbReference>
<comment type="caution">
    <text evidence="4">The sequence shown here is derived from an EMBL/GenBank/DDBJ whole genome shotgun (WGS) entry which is preliminary data.</text>
</comment>
<dbReference type="InterPro" id="IPR000757">
    <property type="entry name" value="Beta-glucanase-like"/>
</dbReference>